<dbReference type="Pfam" id="PF07702">
    <property type="entry name" value="UTRA"/>
    <property type="match status" value="1"/>
</dbReference>
<dbReference type="PRINTS" id="PR00035">
    <property type="entry name" value="HTHGNTR"/>
</dbReference>
<dbReference type="InterPro" id="IPR011663">
    <property type="entry name" value="UTRA"/>
</dbReference>
<dbReference type="Gene3D" id="1.10.10.10">
    <property type="entry name" value="Winged helix-like DNA-binding domain superfamily/Winged helix DNA-binding domain"/>
    <property type="match status" value="1"/>
</dbReference>
<dbReference type="SMART" id="SM00345">
    <property type="entry name" value="HTH_GNTR"/>
    <property type="match status" value="1"/>
</dbReference>
<dbReference type="OrthoDB" id="7173258at2"/>
<evidence type="ECO:0000259" key="4">
    <source>
        <dbReference type="PROSITE" id="PS50949"/>
    </source>
</evidence>
<dbReference type="PANTHER" id="PTHR44846:SF1">
    <property type="entry name" value="MANNOSYL-D-GLYCERATE TRANSPORT_METABOLISM SYSTEM REPRESSOR MNGR-RELATED"/>
    <property type="match status" value="1"/>
</dbReference>
<evidence type="ECO:0000256" key="3">
    <source>
        <dbReference type="ARBA" id="ARBA00023163"/>
    </source>
</evidence>
<keyword evidence="1" id="KW-0805">Transcription regulation</keyword>
<gene>
    <name evidence="5" type="ORF">DEM27_23450</name>
</gene>
<dbReference type="InterPro" id="IPR000524">
    <property type="entry name" value="Tscrpt_reg_HTH_GntR"/>
</dbReference>
<sequence length="249" mass="26850">MMTAGSLVSFLKSGMAEQPHGLRSAVVAQVIRQAVQQGLLAPGDALPAERVLCDVFDVSRTTLRRALDFLEAASVIDRRPGAGNFISPGVMAPKAPLTGFTQDMESRGMVPHSKVLGNRRALVSPDESFHLGLAPGSRVLRLERLRYADQQPVSLEISVLPVEAIPADYDGTTSLYSAMSKTGSHPIKMVQRYGATAATWEQAGHLAVSQGAPLLVIQRLGFSQAGRAVEFTRSLFRGDRFFMSSELDV</sequence>
<dbReference type="EMBL" id="QFBC01000013">
    <property type="protein sequence ID" value="PWE53877.1"/>
    <property type="molecule type" value="Genomic_DNA"/>
</dbReference>
<dbReference type="CDD" id="cd07377">
    <property type="entry name" value="WHTH_GntR"/>
    <property type="match status" value="1"/>
</dbReference>
<dbReference type="InterPro" id="IPR050679">
    <property type="entry name" value="Bact_HTH_transcr_reg"/>
</dbReference>
<dbReference type="InterPro" id="IPR036388">
    <property type="entry name" value="WH-like_DNA-bd_sf"/>
</dbReference>
<dbReference type="GO" id="GO:0003677">
    <property type="term" value="F:DNA binding"/>
    <property type="evidence" value="ECO:0007669"/>
    <property type="project" value="UniProtKB-KW"/>
</dbReference>
<accession>A0A2U2DKP2</accession>
<proteinExistence type="predicted"/>
<comment type="caution">
    <text evidence="5">The sequence shown here is derived from an EMBL/GenBank/DDBJ whole genome shotgun (WGS) entry which is preliminary data.</text>
</comment>
<protein>
    <submittedName>
        <fullName evidence="5">GntR family transcriptional regulator</fullName>
    </submittedName>
</protein>
<organism evidence="5 6">
    <name type="scientific">Metarhizobium album</name>
    <dbReference type="NCBI Taxonomy" id="2182425"/>
    <lineage>
        <taxon>Bacteria</taxon>
        <taxon>Pseudomonadati</taxon>
        <taxon>Pseudomonadota</taxon>
        <taxon>Alphaproteobacteria</taxon>
        <taxon>Hyphomicrobiales</taxon>
        <taxon>Rhizobiaceae</taxon>
        <taxon>Metarhizobium</taxon>
    </lineage>
</organism>
<dbReference type="SUPFAM" id="SSF46785">
    <property type="entry name" value="Winged helix' DNA-binding domain"/>
    <property type="match status" value="1"/>
</dbReference>
<evidence type="ECO:0000313" key="6">
    <source>
        <dbReference type="Proteomes" id="UP000245252"/>
    </source>
</evidence>
<dbReference type="GO" id="GO:0003700">
    <property type="term" value="F:DNA-binding transcription factor activity"/>
    <property type="evidence" value="ECO:0007669"/>
    <property type="project" value="InterPro"/>
</dbReference>
<feature type="domain" description="HTH gntR-type" evidence="4">
    <location>
        <begin position="21"/>
        <end position="89"/>
    </location>
</feature>
<keyword evidence="6" id="KW-1185">Reference proteome</keyword>
<dbReference type="AlphaFoldDB" id="A0A2U2DKP2"/>
<dbReference type="SUPFAM" id="SSF64288">
    <property type="entry name" value="Chorismate lyase-like"/>
    <property type="match status" value="1"/>
</dbReference>
<dbReference type="PROSITE" id="PS50949">
    <property type="entry name" value="HTH_GNTR"/>
    <property type="match status" value="1"/>
</dbReference>
<dbReference type="PANTHER" id="PTHR44846">
    <property type="entry name" value="MANNOSYL-D-GLYCERATE TRANSPORT/METABOLISM SYSTEM REPRESSOR MNGR-RELATED"/>
    <property type="match status" value="1"/>
</dbReference>
<keyword evidence="2" id="KW-0238">DNA-binding</keyword>
<dbReference type="GO" id="GO:0045892">
    <property type="term" value="P:negative regulation of DNA-templated transcription"/>
    <property type="evidence" value="ECO:0007669"/>
    <property type="project" value="TreeGrafter"/>
</dbReference>
<dbReference type="InterPro" id="IPR028978">
    <property type="entry name" value="Chorismate_lyase_/UTRA_dom_sf"/>
</dbReference>
<evidence type="ECO:0000313" key="5">
    <source>
        <dbReference type="EMBL" id="PWE53877.1"/>
    </source>
</evidence>
<dbReference type="Proteomes" id="UP000245252">
    <property type="component" value="Unassembled WGS sequence"/>
</dbReference>
<evidence type="ECO:0000256" key="1">
    <source>
        <dbReference type="ARBA" id="ARBA00023015"/>
    </source>
</evidence>
<reference evidence="5 6" key="1">
    <citation type="submission" date="2018-05" db="EMBL/GenBank/DDBJ databases">
        <title>The draft genome of strain NS-104.</title>
        <authorList>
            <person name="Hang P."/>
            <person name="Jiang J."/>
        </authorList>
    </citation>
    <scope>NUCLEOTIDE SEQUENCE [LARGE SCALE GENOMIC DNA]</scope>
    <source>
        <strain evidence="5 6">NS-104</strain>
    </source>
</reference>
<dbReference type="Pfam" id="PF00392">
    <property type="entry name" value="GntR"/>
    <property type="match status" value="1"/>
</dbReference>
<dbReference type="RefSeq" id="WP_109460673.1">
    <property type="nucleotide sequence ID" value="NZ_QFBC01000013.1"/>
</dbReference>
<keyword evidence="3" id="KW-0804">Transcription</keyword>
<dbReference type="InterPro" id="IPR036390">
    <property type="entry name" value="WH_DNA-bd_sf"/>
</dbReference>
<evidence type="ECO:0000256" key="2">
    <source>
        <dbReference type="ARBA" id="ARBA00023125"/>
    </source>
</evidence>
<dbReference type="Gene3D" id="3.40.1410.10">
    <property type="entry name" value="Chorismate lyase-like"/>
    <property type="match status" value="1"/>
</dbReference>
<dbReference type="SMART" id="SM00866">
    <property type="entry name" value="UTRA"/>
    <property type="match status" value="1"/>
</dbReference>
<name>A0A2U2DKP2_9HYPH</name>